<gene>
    <name evidence="2" type="ORF">M136_5455</name>
</gene>
<sequence>MTYNINITMKKIEFYPGINLDKAYQELQENAPCYGEFNEKTLYSTDSLNDVYVKVTGKSKVEHDEYIRKIREEYERKEAEFKAKIPKLTADYRKRARGIIPEEHLKYWDKIVPIRLNDLYHGMELDCWLTFIEILNDTSKEVLERFERCRFIFCEQGHSGMSSGLVFMGLKRFHPLGEALVSYIKDSIKA</sequence>
<proteinExistence type="predicted"/>
<dbReference type="EMBL" id="JGDJ01000116">
    <property type="protein sequence ID" value="EXZ30841.1"/>
    <property type="molecule type" value="Genomic_DNA"/>
</dbReference>
<evidence type="ECO:0000313" key="3">
    <source>
        <dbReference type="Proteomes" id="UP000022082"/>
    </source>
</evidence>
<accession>A0A016ARB9</accession>
<evidence type="ECO:0000256" key="1">
    <source>
        <dbReference type="SAM" id="Coils"/>
    </source>
</evidence>
<organism evidence="2 3">
    <name type="scientific">Bacteroides fragilis str. S36L11</name>
    <dbReference type="NCBI Taxonomy" id="1339327"/>
    <lineage>
        <taxon>Bacteria</taxon>
        <taxon>Pseudomonadati</taxon>
        <taxon>Bacteroidota</taxon>
        <taxon>Bacteroidia</taxon>
        <taxon>Bacteroidales</taxon>
        <taxon>Bacteroidaceae</taxon>
        <taxon>Bacteroides</taxon>
    </lineage>
</organism>
<protein>
    <submittedName>
        <fullName evidence="2">Uncharacterized protein</fullName>
    </submittedName>
</protein>
<keyword evidence="1" id="KW-0175">Coiled coil</keyword>
<feature type="coiled-coil region" evidence="1">
    <location>
        <begin position="60"/>
        <end position="91"/>
    </location>
</feature>
<reference evidence="2 3" key="1">
    <citation type="submission" date="2014-02" db="EMBL/GenBank/DDBJ databases">
        <authorList>
            <person name="Sears C."/>
            <person name="Carroll K."/>
            <person name="Sack B.R."/>
            <person name="Qadri F."/>
            <person name="Myers L.L."/>
            <person name="Chung G.-T."/>
            <person name="Escheverria P."/>
            <person name="Fraser C.M."/>
            <person name="Sadzewicz L."/>
            <person name="Shefchek K.A."/>
            <person name="Tallon L."/>
            <person name="Das S.P."/>
            <person name="Daugherty S."/>
            <person name="Mongodin E.F."/>
        </authorList>
    </citation>
    <scope>NUCLEOTIDE SEQUENCE [LARGE SCALE GENOMIC DNA]</scope>
    <source>
        <strain evidence="2 3">S36L11</strain>
    </source>
</reference>
<dbReference type="AlphaFoldDB" id="A0A016ARB9"/>
<comment type="caution">
    <text evidence="2">The sequence shown here is derived from an EMBL/GenBank/DDBJ whole genome shotgun (WGS) entry which is preliminary data.</text>
</comment>
<dbReference type="Proteomes" id="UP000022082">
    <property type="component" value="Unassembled WGS sequence"/>
</dbReference>
<name>A0A016ARB9_BACFG</name>
<evidence type="ECO:0000313" key="2">
    <source>
        <dbReference type="EMBL" id="EXZ30841.1"/>
    </source>
</evidence>
<dbReference type="PATRIC" id="fig|1339327.3.peg.662"/>